<reference evidence="1 2" key="1">
    <citation type="submission" date="2017-06" db="EMBL/GenBank/DDBJ databases">
        <title>Aedes aegypti genome working group (AGWG) sequencing and assembly.</title>
        <authorList>
            <consortium name="Aedes aegypti Genome Working Group (AGWG)"/>
            <person name="Matthews B.J."/>
        </authorList>
    </citation>
    <scope>NUCLEOTIDE SEQUENCE [LARGE SCALE GENOMIC DNA]</scope>
    <source>
        <strain evidence="1 2">LVP_AGWG</strain>
    </source>
</reference>
<name>A0A6I8U8G6_AEDAE</name>
<dbReference type="InParanoid" id="A0A6I8U8G6"/>
<protein>
    <submittedName>
        <fullName evidence="1">Uncharacterized protein</fullName>
    </submittedName>
</protein>
<dbReference type="PANTHER" id="PTHR36299:SF1">
    <property type="entry name" value="DUF4773 DOMAIN-CONTAINING PROTEIN"/>
    <property type="match status" value="1"/>
</dbReference>
<dbReference type="Pfam" id="PF15998">
    <property type="entry name" value="DUF4773"/>
    <property type="match status" value="1"/>
</dbReference>
<dbReference type="PANTHER" id="PTHR36299">
    <property type="entry name" value="AGAP008005-PA"/>
    <property type="match status" value="1"/>
</dbReference>
<dbReference type="OrthoDB" id="5952164at2759"/>
<evidence type="ECO:0000313" key="1">
    <source>
        <dbReference type="EnsemblMetazoa" id="AAEL027739-PA"/>
    </source>
</evidence>
<gene>
    <name evidence="1" type="primary">110674366</name>
</gene>
<evidence type="ECO:0000313" key="2">
    <source>
        <dbReference type="Proteomes" id="UP000008820"/>
    </source>
</evidence>
<proteinExistence type="predicted"/>
<accession>A0A6I8U8G6</accession>
<sequence>MQFGSFLVAMILGFLLFTSIWGAMQEGDEEHVQKPSKHRKQSNKYDISFFDLKTNRTFRYPVVSFAKPGSGGEVDDDRARQEVYGNQCKCEGLQCGCCMGMRIHQLGFNQHFCTNLAYDPYDFAINLDVLMNDSSIFQNSISAKNPPPVCLPVPIPYIPLNADICIRLFDIYTPRRNLHACLDIEARVWRYPLMILHFDCMRMGQDGFTLLKPEDGDGFEALYPELPSEQQASVDVYDEVEGIKKGLTNRIQ</sequence>
<dbReference type="InterPro" id="IPR031941">
    <property type="entry name" value="DUF4773"/>
</dbReference>
<dbReference type="AlphaFoldDB" id="A0A6I8U8G6"/>
<reference evidence="1" key="2">
    <citation type="submission" date="2020-05" db="UniProtKB">
        <authorList>
            <consortium name="EnsemblMetazoa"/>
        </authorList>
    </citation>
    <scope>IDENTIFICATION</scope>
    <source>
        <strain evidence="1">LVP_AGWG</strain>
    </source>
</reference>
<dbReference type="Proteomes" id="UP000008820">
    <property type="component" value="Chromosome 1"/>
</dbReference>
<organism evidence="1 2">
    <name type="scientific">Aedes aegypti</name>
    <name type="common">Yellowfever mosquito</name>
    <name type="synonym">Culex aegypti</name>
    <dbReference type="NCBI Taxonomy" id="7159"/>
    <lineage>
        <taxon>Eukaryota</taxon>
        <taxon>Metazoa</taxon>
        <taxon>Ecdysozoa</taxon>
        <taxon>Arthropoda</taxon>
        <taxon>Hexapoda</taxon>
        <taxon>Insecta</taxon>
        <taxon>Pterygota</taxon>
        <taxon>Neoptera</taxon>
        <taxon>Endopterygota</taxon>
        <taxon>Diptera</taxon>
        <taxon>Nematocera</taxon>
        <taxon>Culicoidea</taxon>
        <taxon>Culicidae</taxon>
        <taxon>Culicinae</taxon>
        <taxon>Aedini</taxon>
        <taxon>Aedes</taxon>
        <taxon>Stegomyia</taxon>
    </lineage>
</organism>
<keyword evidence="2" id="KW-1185">Reference proteome</keyword>
<dbReference type="EnsemblMetazoa" id="AAEL027739-RA">
    <property type="protein sequence ID" value="AAEL027739-PA"/>
    <property type="gene ID" value="AAEL027739"/>
</dbReference>